<dbReference type="CDD" id="cd02203">
    <property type="entry name" value="PurL_repeat1"/>
    <property type="match status" value="1"/>
</dbReference>
<comment type="caution">
    <text evidence="10">Lacks conserved residue(s) required for the propagation of feature annotation.</text>
</comment>
<dbReference type="InterPro" id="IPR036921">
    <property type="entry name" value="PurM-like_N_sf"/>
</dbReference>
<sequence>MTTSGCMFKLEASSALSDFRAKRLLTAIQGICPGATAVSGRYVHFIHASEPMDEADRGRLSQLLSYGFESPDVRADASFLVIPRLGTISPWASKATDIAHNCGFERVLRIERGVRYSISFSGAVPDEAALTRLTAVLHDRMTESVVPADFSPEKLFTELPGKPMSVIDASTPEEVHRELRRANKEMGLALSEGEIDYLARAFAAEGRGPTDTELMMFAQANSEHCRHKIFNATWTIDGKPMDQTLFGYIRETHKAHPQGTITAYSDNAAIYEGSQVPRLYTRPGEGTPFGQYFTEKNELTHTVFKVETHNHPTAISPFPGAATGSGGEIRDEGATGRGGRPKAGLCGFTVSALHLKDAPQRWENDSDVVSGEKTSRVYGAPSRIASPLSIMTEGPIGAAAFNNEFGRPNIAGYFRVFEANVGGIRYGYHKPIMLAGGIGNIRDDETKKLPVPEGALLIVLGGPGMRIGLGGGAASSMTTGSNSAALDFDSVQRGNPEMERRAQEVIDRCWACGESNPILAIHDVGAGGLSNAMPELAEMSGRGARFDMRKIPVEESGMSPLEIWCNESQERYVIAVLPEDLERFDSFCRRERCPYAVIGRISSDQRLIVSRGDGTQDPVNMPMDVLLGKPPRMHRDVRHVSRTLAPVSLKGVTLAGVMKDVLRHPTVASKSFLITIGDRAVGGLTCRDQMVGPWQVPVSDVAVTALSFLSNRGEAMAIGERTPLAVISAPAACRMAFSEAITNAAAADIDISTLKFSANWMASCGSEGEDAKLYDAVKATSEFCRTLGVSIPVGKDSCSMKTGWTDDKGEAKSVTSPVSMIASVSGPVGDIRLTLTPQLHPETASKLIAVDLSEGRDRLGGSILAQVVQSFGDDCPDMEDPEKLRALVGVIRSLASEGRILAYHDRSDGGFAAAVAEMMFAGHCGLSFDVAPLLRGGDRSEESVLRALFNEEAGALLQVREEDAEIAMERFRAAGLDHAAVFVGAPKNDDRLSILANGKELYSDTRADLQKAWSEVSWQIARNRDNPACADAEYARIDNPADSGLYIETHFDPQNNVAAPMINTGAKPRMAVLREQGVNSQHEMAAAFMHAGFEVCDLHMTDLLTGRVQLDGLKGIAAAGGFSYGDVLGAGGGWSRSILFNEKLAEQFARFFERRDTFGLGICNGCQMFSELRSLIPGAEHWPRFVRNLSEQFEARLVQVKVEKSPSIFFEGMEGSSMPVVNAHGEGRVLWRSEEDASKALVAARYVDPKGEPTEVYPFNPNGSQAGVTAVTTPDGRFMAMMPHPERSHRAVQLSWGSSELDGEWSPWMRMFWNARRWVG</sequence>
<feature type="binding site" evidence="10">
    <location>
        <position position="743"/>
    </location>
    <ligand>
        <name>Mg(2+)</name>
        <dbReference type="ChEBI" id="CHEBI:18420"/>
    </ligand>
</feature>
<proteinExistence type="inferred from homology"/>
<dbReference type="CDD" id="cd01740">
    <property type="entry name" value="GATase1_FGAR_AT"/>
    <property type="match status" value="1"/>
</dbReference>
<dbReference type="PANTHER" id="PTHR10099">
    <property type="entry name" value="PHOSPHORIBOSYLFORMYLGLYCINAMIDINE SYNTHASE"/>
    <property type="match status" value="1"/>
</dbReference>
<feature type="binding site" evidence="10">
    <location>
        <position position="739"/>
    </location>
    <ligand>
        <name>Mg(2+)</name>
        <dbReference type="ChEBI" id="CHEBI:18420"/>
    </ligand>
</feature>
<feature type="binding site" evidence="10">
    <location>
        <position position="905"/>
    </location>
    <ligand>
        <name>Mg(2+)</name>
        <dbReference type="ChEBI" id="CHEBI:18420"/>
    </ligand>
</feature>
<evidence type="ECO:0000259" key="13">
    <source>
        <dbReference type="Pfam" id="PF18072"/>
    </source>
</evidence>
<keyword evidence="3 10" id="KW-0436">Ligase</keyword>
<feature type="domain" description="Phosphoribosylformylglycinamidine synthase N-terminal" evidence="14">
    <location>
        <begin position="41"/>
        <end position="156"/>
    </location>
</feature>
<keyword evidence="5 10" id="KW-0547">Nucleotide-binding</keyword>
<dbReference type="GO" id="GO:0004642">
    <property type="term" value="F:phosphoribosylformylglycinamidine synthase activity"/>
    <property type="evidence" value="ECO:0007669"/>
    <property type="project" value="UniProtKB-EC"/>
</dbReference>
<dbReference type="InterPro" id="IPR036676">
    <property type="entry name" value="PurM-like_C_sf"/>
</dbReference>
<dbReference type="InterPro" id="IPR040707">
    <property type="entry name" value="FGAR-AT_N"/>
</dbReference>
<dbReference type="Pfam" id="PF02769">
    <property type="entry name" value="AIRS_C"/>
    <property type="match status" value="2"/>
</dbReference>
<protein>
    <recommendedName>
        <fullName evidence="10">Phosphoribosylformylglycinamidine synthase</fullName>
        <shortName evidence="10">FGAM synthase</shortName>
        <shortName evidence="10">FGAMS</shortName>
        <ecNumber evidence="10">6.3.5.3</ecNumber>
    </recommendedName>
    <alternativeName>
        <fullName evidence="10">Formylglycinamide ribonucleotide amidotransferase</fullName>
        <shortName evidence="10">FGAR amidotransferase</shortName>
        <shortName evidence="10">FGAR-AT</shortName>
    </alternativeName>
</protein>
<dbReference type="RefSeq" id="WP_237977557.1">
    <property type="nucleotide sequence ID" value="NZ_JAKNCT010000001.1"/>
</dbReference>
<comment type="caution">
    <text evidence="16">The sequence shown here is derived from an EMBL/GenBank/DDBJ whole genome shotgun (WGS) entry which is preliminary data.</text>
</comment>
<evidence type="ECO:0000256" key="1">
    <source>
        <dbReference type="ARBA" id="ARBA00004920"/>
    </source>
</evidence>
<evidence type="ECO:0000256" key="3">
    <source>
        <dbReference type="ARBA" id="ARBA00022598"/>
    </source>
</evidence>
<evidence type="ECO:0000313" key="16">
    <source>
        <dbReference type="EMBL" id="MCG5029901.1"/>
    </source>
</evidence>
<comment type="subunit">
    <text evidence="10">Monomer.</text>
</comment>
<dbReference type="SUPFAM" id="SSF82697">
    <property type="entry name" value="PurS-like"/>
    <property type="match status" value="1"/>
</dbReference>
<keyword evidence="9 10" id="KW-0315">Glutamine amidotransferase</keyword>
<feature type="region of interest" description="Disordered" evidence="11">
    <location>
        <begin position="311"/>
        <end position="341"/>
    </location>
</feature>
<dbReference type="SUPFAM" id="SSF109736">
    <property type="entry name" value="FGAM synthase PurL, linker domain"/>
    <property type="match status" value="1"/>
</dbReference>
<dbReference type="Pfam" id="PF22689">
    <property type="entry name" value="FGAR-AT_PurM_N-like"/>
    <property type="match status" value="1"/>
</dbReference>
<dbReference type="Gene3D" id="3.40.50.880">
    <property type="match status" value="1"/>
</dbReference>
<evidence type="ECO:0000256" key="5">
    <source>
        <dbReference type="ARBA" id="ARBA00022741"/>
    </source>
</evidence>
<keyword evidence="10" id="KW-0963">Cytoplasm</keyword>
<comment type="similarity">
    <text evidence="2 10">In the N-terminal section; belongs to the FGAMS family.</text>
</comment>
<feature type="active site" evidence="10">
    <location>
        <position position="1284"/>
    </location>
</feature>
<name>A0ABS9MMR2_9BURK</name>
<dbReference type="NCBIfam" id="NF003672">
    <property type="entry name" value="PRK05297.1"/>
    <property type="match status" value="1"/>
</dbReference>
<dbReference type="InterPro" id="IPR041609">
    <property type="entry name" value="PurL_linker"/>
</dbReference>
<feature type="binding site" evidence="10">
    <location>
        <position position="700"/>
    </location>
    <ligand>
        <name>Mg(2+)</name>
        <dbReference type="ChEBI" id="CHEBI:18420"/>
    </ligand>
</feature>
<dbReference type="InterPro" id="IPR055181">
    <property type="entry name" value="FGAR-AT_PurM_N-like"/>
</dbReference>
<dbReference type="SUPFAM" id="SSF56042">
    <property type="entry name" value="PurM C-terminal domain-like"/>
    <property type="match status" value="2"/>
</dbReference>
<dbReference type="Gene3D" id="3.30.1330.10">
    <property type="entry name" value="PurM-like, N-terminal domain"/>
    <property type="match status" value="2"/>
</dbReference>
<comment type="catalytic activity">
    <reaction evidence="10">
        <text>N(2)-formyl-N(1)-(5-phospho-beta-D-ribosyl)glycinamide + L-glutamine + ATP + H2O = 2-formamido-N(1)-(5-O-phospho-beta-D-ribosyl)acetamidine + L-glutamate + ADP + phosphate + H(+)</text>
        <dbReference type="Rhea" id="RHEA:17129"/>
        <dbReference type="ChEBI" id="CHEBI:15377"/>
        <dbReference type="ChEBI" id="CHEBI:15378"/>
        <dbReference type="ChEBI" id="CHEBI:29985"/>
        <dbReference type="ChEBI" id="CHEBI:30616"/>
        <dbReference type="ChEBI" id="CHEBI:43474"/>
        <dbReference type="ChEBI" id="CHEBI:58359"/>
        <dbReference type="ChEBI" id="CHEBI:147286"/>
        <dbReference type="ChEBI" id="CHEBI:147287"/>
        <dbReference type="ChEBI" id="CHEBI:456216"/>
        <dbReference type="EC" id="6.3.5.3"/>
    </reaction>
</comment>
<dbReference type="InterPro" id="IPR010918">
    <property type="entry name" value="PurM-like_C_dom"/>
</dbReference>
<keyword evidence="17" id="KW-1185">Reference proteome</keyword>
<dbReference type="InterPro" id="IPR029062">
    <property type="entry name" value="Class_I_gatase-like"/>
</dbReference>
<gene>
    <name evidence="10 16" type="primary">purL</name>
    <name evidence="16" type="synonym">purI</name>
    <name evidence="16" type="ORF">MAF45_00310</name>
</gene>
<feature type="domain" description="FGAR-AT PurM N-terminal-like" evidence="15">
    <location>
        <begin position="669"/>
        <end position="824"/>
    </location>
</feature>
<organism evidence="16 17">
    <name type="scientific">Mesosutterella porci</name>
    <dbReference type="NCBI Taxonomy" id="2915351"/>
    <lineage>
        <taxon>Bacteria</taxon>
        <taxon>Pseudomonadati</taxon>
        <taxon>Pseudomonadota</taxon>
        <taxon>Betaproteobacteria</taxon>
        <taxon>Burkholderiales</taxon>
        <taxon>Sutterellaceae</taxon>
        <taxon>Mesosutterella</taxon>
    </lineage>
</organism>
<keyword evidence="4 10" id="KW-0479">Metal-binding</keyword>
<feature type="domain" description="Phosphoribosylformylglycinamidine synthase linker" evidence="13">
    <location>
        <begin position="179"/>
        <end position="228"/>
    </location>
</feature>
<keyword evidence="7 10" id="KW-0067">ATP-binding</keyword>
<keyword evidence="6 10" id="KW-0658">Purine biosynthesis</keyword>
<dbReference type="SUPFAM" id="SSF55326">
    <property type="entry name" value="PurM N-terminal domain-like"/>
    <property type="match status" value="2"/>
</dbReference>
<dbReference type="InterPro" id="IPR036604">
    <property type="entry name" value="PurS-like_sf"/>
</dbReference>
<comment type="subcellular location">
    <subcellularLocation>
        <location evidence="10">Cytoplasm</location>
    </subcellularLocation>
</comment>
<dbReference type="Gene3D" id="3.90.650.10">
    <property type="entry name" value="PurM-like C-terminal domain"/>
    <property type="match status" value="2"/>
</dbReference>
<evidence type="ECO:0000256" key="6">
    <source>
        <dbReference type="ARBA" id="ARBA00022755"/>
    </source>
</evidence>
<evidence type="ECO:0000259" key="14">
    <source>
        <dbReference type="Pfam" id="PF18076"/>
    </source>
</evidence>
<accession>A0ABS9MMR2</accession>
<dbReference type="CDD" id="cd02204">
    <property type="entry name" value="PurL_repeat2"/>
    <property type="match status" value="1"/>
</dbReference>
<feature type="binding site" evidence="10">
    <location>
        <position position="907"/>
    </location>
    <ligand>
        <name>ATP</name>
        <dbReference type="ChEBI" id="CHEBI:30616"/>
    </ligand>
</feature>
<evidence type="ECO:0000256" key="7">
    <source>
        <dbReference type="ARBA" id="ARBA00022840"/>
    </source>
</evidence>
<dbReference type="Pfam" id="PF18072">
    <property type="entry name" value="FGAR-AT_linker"/>
    <property type="match status" value="1"/>
</dbReference>
<dbReference type="InterPro" id="IPR010073">
    <property type="entry name" value="PurL_large"/>
</dbReference>
<dbReference type="Gene3D" id="1.10.8.750">
    <property type="entry name" value="Phosphoribosylformylglycinamidine synthase, linker domain"/>
    <property type="match status" value="1"/>
</dbReference>
<feature type="active site" description="Nucleophile" evidence="10">
    <location>
        <position position="1163"/>
    </location>
</feature>
<dbReference type="EC" id="6.3.5.3" evidence="10"/>
<evidence type="ECO:0000256" key="2">
    <source>
        <dbReference type="ARBA" id="ARBA00008608"/>
    </source>
</evidence>
<feature type="binding site" evidence="10">
    <location>
        <begin position="320"/>
        <end position="331"/>
    </location>
    <ligand>
        <name>ATP</name>
        <dbReference type="ChEBI" id="CHEBI:30616"/>
    </ligand>
</feature>
<comment type="function">
    <text evidence="10">Phosphoribosylformylglycinamidine synthase involved in the purines biosynthetic pathway. Catalyzes the ATP-dependent conversion of formylglycinamide ribonucleotide (FGAR) and glutamine to yield formylglycinamidine ribonucleotide (FGAM) and glutamate.</text>
</comment>
<feature type="domain" description="PurM-like C-terminal" evidence="12">
    <location>
        <begin position="453"/>
        <end position="609"/>
    </location>
</feature>
<dbReference type="NCBIfam" id="TIGR01735">
    <property type="entry name" value="FGAM_synt"/>
    <property type="match status" value="1"/>
</dbReference>
<evidence type="ECO:0000256" key="9">
    <source>
        <dbReference type="ARBA" id="ARBA00022962"/>
    </source>
</evidence>
<dbReference type="Proteomes" id="UP001297600">
    <property type="component" value="Unassembled WGS sequence"/>
</dbReference>
<feature type="domain" description="PurM-like C-terminal" evidence="12">
    <location>
        <begin position="855"/>
        <end position="985"/>
    </location>
</feature>
<dbReference type="Pfam" id="PF18076">
    <property type="entry name" value="FGAR-AT_N"/>
    <property type="match status" value="1"/>
</dbReference>
<evidence type="ECO:0000256" key="8">
    <source>
        <dbReference type="ARBA" id="ARBA00022842"/>
    </source>
</evidence>
<evidence type="ECO:0000313" key="17">
    <source>
        <dbReference type="Proteomes" id="UP001297600"/>
    </source>
</evidence>
<dbReference type="HAMAP" id="MF_00419">
    <property type="entry name" value="PurL_1"/>
    <property type="match status" value="1"/>
</dbReference>
<keyword evidence="8 10" id="KW-0460">Magnesium</keyword>
<evidence type="ECO:0000259" key="15">
    <source>
        <dbReference type="Pfam" id="PF22689"/>
    </source>
</evidence>
<dbReference type="SUPFAM" id="SSF52317">
    <property type="entry name" value="Class I glutamine amidotransferase-like"/>
    <property type="match status" value="1"/>
</dbReference>
<evidence type="ECO:0000259" key="12">
    <source>
        <dbReference type="Pfam" id="PF02769"/>
    </source>
</evidence>
<reference evidence="16 17" key="1">
    <citation type="submission" date="2022-02" db="EMBL/GenBank/DDBJ databases">
        <title>Mesosutterella porci, a novel member of the family Sutterellaceae from pig feces.</title>
        <authorList>
            <person name="Wylensek D."/>
            <person name="Clavel T."/>
        </authorList>
    </citation>
    <scope>NUCLEOTIDE SEQUENCE [LARGE SCALE GENOMIC DNA]</scope>
    <source>
        <strain evidence="17">oilRF-744-wt-GAM-9</strain>
    </source>
</reference>
<dbReference type="PROSITE" id="PS51273">
    <property type="entry name" value="GATASE_TYPE_1"/>
    <property type="match status" value="1"/>
</dbReference>
<evidence type="ECO:0000256" key="10">
    <source>
        <dbReference type="HAMAP-Rule" id="MF_00419"/>
    </source>
</evidence>
<dbReference type="Pfam" id="PF13507">
    <property type="entry name" value="GATase_5"/>
    <property type="match status" value="1"/>
</dbReference>
<dbReference type="PANTHER" id="PTHR10099:SF1">
    <property type="entry name" value="PHOSPHORIBOSYLFORMYLGLYCINAMIDINE SYNTHASE"/>
    <property type="match status" value="1"/>
</dbReference>
<feature type="active site" evidence="10">
    <location>
        <position position="1286"/>
    </location>
</feature>
<dbReference type="SMART" id="SM01211">
    <property type="entry name" value="GATase_5"/>
    <property type="match status" value="1"/>
</dbReference>
<evidence type="ECO:0000256" key="4">
    <source>
        <dbReference type="ARBA" id="ARBA00022723"/>
    </source>
</evidence>
<evidence type="ECO:0000256" key="11">
    <source>
        <dbReference type="SAM" id="MobiDB-lite"/>
    </source>
</evidence>
<comment type="pathway">
    <text evidence="1 10">Purine metabolism; IMP biosynthesis via de novo pathway; 5-amino-1-(5-phospho-D-ribosyl)imidazole from N(2)-formyl-N(1)-(5-phospho-D-ribosyl)glycinamide: step 1/2.</text>
</comment>
<dbReference type="EMBL" id="JAKNCT010000001">
    <property type="protein sequence ID" value="MCG5029901.1"/>
    <property type="molecule type" value="Genomic_DNA"/>
</dbReference>